<dbReference type="Proteomes" id="UP001347796">
    <property type="component" value="Unassembled WGS sequence"/>
</dbReference>
<dbReference type="PANTHER" id="PTHR34605:SF4">
    <property type="entry name" value="DNA ADENINE METHYLTRANSFERASE"/>
    <property type="match status" value="1"/>
</dbReference>
<protein>
    <submittedName>
        <fullName evidence="2">Uncharacterized protein</fullName>
    </submittedName>
</protein>
<dbReference type="InterPro" id="IPR013762">
    <property type="entry name" value="Integrase-like_cat_sf"/>
</dbReference>
<organism evidence="2 3">
    <name type="scientific">Patella caerulea</name>
    <name type="common">Rayed Mediterranean limpet</name>
    <dbReference type="NCBI Taxonomy" id="87958"/>
    <lineage>
        <taxon>Eukaryota</taxon>
        <taxon>Metazoa</taxon>
        <taxon>Spiralia</taxon>
        <taxon>Lophotrochozoa</taxon>
        <taxon>Mollusca</taxon>
        <taxon>Gastropoda</taxon>
        <taxon>Patellogastropoda</taxon>
        <taxon>Patelloidea</taxon>
        <taxon>Patellidae</taxon>
        <taxon>Patella</taxon>
    </lineage>
</organism>
<dbReference type="AlphaFoldDB" id="A0AAN8JIW1"/>
<keyword evidence="3" id="KW-1185">Reference proteome</keyword>
<dbReference type="EMBL" id="JAZGQO010000009">
    <property type="protein sequence ID" value="KAK6178232.1"/>
    <property type="molecule type" value="Genomic_DNA"/>
</dbReference>
<dbReference type="PANTHER" id="PTHR34605">
    <property type="entry name" value="PHAGE_INTEGRASE DOMAIN-CONTAINING PROTEIN"/>
    <property type="match status" value="1"/>
</dbReference>
<comment type="caution">
    <text evidence="2">The sequence shown here is derived from an EMBL/GenBank/DDBJ whole genome shotgun (WGS) entry which is preliminary data.</text>
</comment>
<dbReference type="GO" id="GO:0003677">
    <property type="term" value="F:DNA binding"/>
    <property type="evidence" value="ECO:0007669"/>
    <property type="project" value="InterPro"/>
</dbReference>
<gene>
    <name evidence="2" type="ORF">SNE40_013040</name>
</gene>
<dbReference type="GO" id="GO:0006310">
    <property type="term" value="P:DNA recombination"/>
    <property type="evidence" value="ECO:0007669"/>
    <property type="project" value="UniProtKB-KW"/>
</dbReference>
<dbReference type="InterPro" id="IPR052925">
    <property type="entry name" value="Phage_Integrase-like_Recomb"/>
</dbReference>
<evidence type="ECO:0000313" key="2">
    <source>
        <dbReference type="EMBL" id="KAK6178232.1"/>
    </source>
</evidence>
<dbReference type="Gene3D" id="1.10.443.10">
    <property type="entry name" value="Intergrase catalytic core"/>
    <property type="match status" value="1"/>
</dbReference>
<name>A0AAN8JIW1_PATCE</name>
<keyword evidence="1" id="KW-0233">DNA recombination</keyword>
<sequence length="191" mass="21027">MPVGSFGNLFQKWTSNDDLSIKQIRMKSITLLSLVCALRPSDIAPHSIQLSDSGTKIPNNFSVNDIIFQSDGSMKVTFFGIKNDSSRTGFTILVQPCSIVKLCPVKTLYDYIRITNYNRSFIPSQPVFISLYKPFKALNSSGISIVTREAIEAACLPSSFTPKDFRPTGATVAAEAGFPSELNFAVGRWKT</sequence>
<evidence type="ECO:0000313" key="3">
    <source>
        <dbReference type="Proteomes" id="UP001347796"/>
    </source>
</evidence>
<evidence type="ECO:0000256" key="1">
    <source>
        <dbReference type="ARBA" id="ARBA00023172"/>
    </source>
</evidence>
<reference evidence="2 3" key="1">
    <citation type="submission" date="2024-01" db="EMBL/GenBank/DDBJ databases">
        <title>The genome of the rayed Mediterranean limpet Patella caerulea (Linnaeus, 1758).</title>
        <authorList>
            <person name="Anh-Thu Weber A."/>
            <person name="Halstead-Nussloch G."/>
        </authorList>
    </citation>
    <scope>NUCLEOTIDE SEQUENCE [LARGE SCALE GENOMIC DNA]</scope>
    <source>
        <strain evidence="2">AATW-2023a</strain>
        <tissue evidence="2">Whole specimen</tissue>
    </source>
</reference>
<dbReference type="GO" id="GO:0015074">
    <property type="term" value="P:DNA integration"/>
    <property type="evidence" value="ECO:0007669"/>
    <property type="project" value="InterPro"/>
</dbReference>
<dbReference type="SUPFAM" id="SSF56349">
    <property type="entry name" value="DNA breaking-rejoining enzymes"/>
    <property type="match status" value="1"/>
</dbReference>
<dbReference type="InterPro" id="IPR011010">
    <property type="entry name" value="DNA_brk_join_enz"/>
</dbReference>
<accession>A0AAN8JIW1</accession>
<proteinExistence type="predicted"/>